<dbReference type="PANTHER" id="PTHR33755">
    <property type="entry name" value="TOXIN PARE1-RELATED"/>
    <property type="match status" value="1"/>
</dbReference>
<organism evidence="3 4">
    <name type="scientific">Thermomonas carbonis</name>
    <dbReference type="NCBI Taxonomy" id="1463158"/>
    <lineage>
        <taxon>Bacteria</taxon>
        <taxon>Pseudomonadati</taxon>
        <taxon>Pseudomonadota</taxon>
        <taxon>Gammaproteobacteria</taxon>
        <taxon>Lysobacterales</taxon>
        <taxon>Lysobacteraceae</taxon>
        <taxon>Thermomonas</taxon>
    </lineage>
</organism>
<accession>A0A7G9SNC6</accession>
<dbReference type="Proteomes" id="UP000515804">
    <property type="component" value="Chromosome"/>
</dbReference>
<protein>
    <submittedName>
        <fullName evidence="3">Type II toxin-antitoxin system RelE/ParE family toxin</fullName>
    </submittedName>
</protein>
<keyword evidence="4" id="KW-1185">Reference proteome</keyword>
<dbReference type="EMBL" id="CP060719">
    <property type="protein sequence ID" value="QNN69351.1"/>
    <property type="molecule type" value="Genomic_DNA"/>
</dbReference>
<dbReference type="PANTHER" id="PTHR33755:SF5">
    <property type="entry name" value="TYPE II TOXIN-ANTITOXIN SYSTEM RELE_PARE FAMILY TOXIN"/>
    <property type="match status" value="1"/>
</dbReference>
<gene>
    <name evidence="3" type="ORF">H9L16_11785</name>
</gene>
<name>A0A7G9SNC6_9GAMM</name>
<comment type="similarity">
    <text evidence="1">Belongs to the RelE toxin family.</text>
</comment>
<dbReference type="InterPro" id="IPR035093">
    <property type="entry name" value="RelE/ParE_toxin_dom_sf"/>
</dbReference>
<dbReference type="RefSeq" id="WP_187551874.1">
    <property type="nucleotide sequence ID" value="NZ_BMZL01000004.1"/>
</dbReference>
<evidence type="ECO:0000256" key="1">
    <source>
        <dbReference type="ARBA" id="ARBA00006226"/>
    </source>
</evidence>
<dbReference type="AlphaFoldDB" id="A0A7G9SNC6"/>
<dbReference type="InterPro" id="IPR051803">
    <property type="entry name" value="TA_system_RelE-like_toxin"/>
</dbReference>
<dbReference type="Pfam" id="PF05016">
    <property type="entry name" value="ParE_toxin"/>
    <property type="match status" value="1"/>
</dbReference>
<keyword evidence="2" id="KW-1277">Toxin-antitoxin system</keyword>
<evidence type="ECO:0000313" key="3">
    <source>
        <dbReference type="EMBL" id="QNN69351.1"/>
    </source>
</evidence>
<proteinExistence type="inferred from homology"/>
<reference evidence="3 4" key="1">
    <citation type="submission" date="2020-08" db="EMBL/GenBank/DDBJ databases">
        <title>Genome sequence of Thermomonas carbonis KCTC 42013T.</title>
        <authorList>
            <person name="Hyun D.-W."/>
            <person name="Bae J.-W."/>
        </authorList>
    </citation>
    <scope>NUCLEOTIDE SEQUENCE [LARGE SCALE GENOMIC DNA]</scope>
    <source>
        <strain evidence="3 4">KCTC 42013</strain>
    </source>
</reference>
<dbReference type="KEGG" id="tcn:H9L16_11785"/>
<dbReference type="InterPro" id="IPR007712">
    <property type="entry name" value="RelE/ParE_toxin"/>
</dbReference>
<evidence type="ECO:0000313" key="4">
    <source>
        <dbReference type="Proteomes" id="UP000515804"/>
    </source>
</evidence>
<evidence type="ECO:0000256" key="2">
    <source>
        <dbReference type="ARBA" id="ARBA00022649"/>
    </source>
</evidence>
<dbReference type="Gene3D" id="3.30.2310.20">
    <property type="entry name" value="RelE-like"/>
    <property type="match status" value="1"/>
</dbReference>
<sequence length="110" mass="12515">MAEIVWSEPALADLDAIADFIALENPVAAAELVKRVFGHVEQLVDHPDSGSRPQELARSRYRQIVEPPCRIFYRHDGHKVFIVHVMRSERLLRKGQLTSRSRQVSDRGDG</sequence>